<dbReference type="InterPro" id="IPR001117">
    <property type="entry name" value="Cu-oxidase_2nd"/>
</dbReference>
<dbReference type="Gene3D" id="2.60.40.420">
    <property type="entry name" value="Cupredoxins - blue copper proteins"/>
    <property type="match status" value="3"/>
</dbReference>
<dbReference type="InterPro" id="IPR011707">
    <property type="entry name" value="Cu-oxidase-like_N"/>
</dbReference>
<evidence type="ECO:0000259" key="5">
    <source>
        <dbReference type="Pfam" id="PF07732"/>
    </source>
</evidence>
<dbReference type="GO" id="GO:0016491">
    <property type="term" value="F:oxidoreductase activity"/>
    <property type="evidence" value="ECO:0007669"/>
    <property type="project" value="UniProtKB-KW"/>
</dbReference>
<dbReference type="STRING" id="639282.DEFDS_0305"/>
<keyword evidence="7" id="KW-1185">Reference proteome</keyword>
<dbReference type="CDD" id="cd04232">
    <property type="entry name" value="CuRO_1_CueO_FtsP"/>
    <property type="match status" value="1"/>
</dbReference>
<feature type="domain" description="Plastocyanin-like" evidence="3">
    <location>
        <begin position="239"/>
        <end position="300"/>
    </location>
</feature>
<dbReference type="EMBL" id="AP011529">
    <property type="protein sequence ID" value="BAI79809.1"/>
    <property type="molecule type" value="Genomic_DNA"/>
</dbReference>
<dbReference type="eggNOG" id="COG2132">
    <property type="taxonomic scope" value="Bacteria"/>
</dbReference>
<dbReference type="GO" id="GO:0005507">
    <property type="term" value="F:copper ion binding"/>
    <property type="evidence" value="ECO:0007669"/>
    <property type="project" value="InterPro"/>
</dbReference>
<dbReference type="Pfam" id="PF00394">
    <property type="entry name" value="Cu-oxidase"/>
    <property type="match status" value="1"/>
</dbReference>
<keyword evidence="1" id="KW-0479">Metal-binding</keyword>
<protein>
    <submittedName>
        <fullName evidence="6">Multicopper oxidase</fullName>
    </submittedName>
</protein>
<dbReference type="AlphaFoldDB" id="D3PB36"/>
<feature type="domain" description="Plastocyanin-like" evidence="5">
    <location>
        <begin position="64"/>
        <end position="180"/>
    </location>
</feature>
<keyword evidence="2" id="KW-0560">Oxidoreductase</keyword>
<dbReference type="PROSITE" id="PS00080">
    <property type="entry name" value="MULTICOPPER_OXIDASE2"/>
    <property type="match status" value="1"/>
</dbReference>
<dbReference type="InterPro" id="IPR002355">
    <property type="entry name" value="Cu_oxidase_Cu_BS"/>
</dbReference>
<dbReference type="SUPFAM" id="SSF49503">
    <property type="entry name" value="Cupredoxins"/>
    <property type="match status" value="3"/>
</dbReference>
<sequence length="477" mass="53409">MKGGKGMITRRRFNMGLAGALLVGGLGIPKGFANEKSEWDTLPTPPLLENESNEKGYVKYTLNVQQGMYEYFTGVKVPSLGYNGNILGPTLKAKKGDIVEIKVKNFLKEETTVHWHGMVVPGEMDGGPHQVVSPNGSEWTARFKVEQQAATLWYHPHGIGTTASQVYGGLGGLFIVEDENRLNLPNEYGVDDIPLVIQDKRFSQKGDLLYLTNMNDIMYGMLGNKVLVNGVIEPKKTIPRGKVRFRILNASNARSYNLKFNNKLPFVIIASDGGLLEKPIKVNDVLLSPGERVEIVADFSEFDEGSEILFGDRGYNFLTLKVGKKGKRYEIPTRLIDIDKISEKDVVRVREFVLSGLGHMVTINGKQFQMNRIDENTKIGTTEIWRVSVRMGMHGMMGGGRNSIIHNFHAHGVLFQVLKRNGRKPTGHEQGWKDTIALRNGDTVDLIMNFRKKGVFMYHCHILEHEDNGMMGQFLVS</sequence>
<dbReference type="CDD" id="cd13890">
    <property type="entry name" value="CuRO_3_CueO_FtsP"/>
    <property type="match status" value="1"/>
</dbReference>
<evidence type="ECO:0000256" key="1">
    <source>
        <dbReference type="ARBA" id="ARBA00022723"/>
    </source>
</evidence>
<evidence type="ECO:0000313" key="7">
    <source>
        <dbReference type="Proteomes" id="UP000001520"/>
    </source>
</evidence>
<feature type="domain" description="Plastocyanin-like" evidence="4">
    <location>
        <begin position="360"/>
        <end position="477"/>
    </location>
</feature>
<dbReference type="InterPro" id="IPR045087">
    <property type="entry name" value="Cu-oxidase_fam"/>
</dbReference>
<accession>D3PB36</accession>
<dbReference type="Pfam" id="PF07732">
    <property type="entry name" value="Cu-oxidase_3"/>
    <property type="match status" value="1"/>
</dbReference>
<proteinExistence type="predicted"/>
<dbReference type="KEGG" id="ddf:DEFDS_0305"/>
<dbReference type="InterPro" id="IPR008972">
    <property type="entry name" value="Cupredoxin"/>
</dbReference>
<dbReference type="PANTHER" id="PTHR48267">
    <property type="entry name" value="CUPREDOXIN SUPERFAMILY PROTEIN"/>
    <property type="match status" value="1"/>
</dbReference>
<evidence type="ECO:0000259" key="3">
    <source>
        <dbReference type="Pfam" id="PF00394"/>
    </source>
</evidence>
<reference evidence="6 7" key="1">
    <citation type="journal article" date="2010" name="DNA Res.">
        <title>Bacterial lifestyle in a deep-sea hydrothermal vent chimney revealed by the genome sequence of the thermophilic bacterium Deferribacter desulfuricans SSM1.</title>
        <authorList>
            <person name="Takaki Y."/>
            <person name="Shimamura S."/>
            <person name="Nakagawa S."/>
            <person name="Fukuhara Y."/>
            <person name="Horikawa H."/>
            <person name="Ankai A."/>
            <person name="Harada T."/>
            <person name="Hosoyama A."/>
            <person name="Oguchi A."/>
            <person name="Fukui S."/>
            <person name="Fujita N."/>
            <person name="Takami H."/>
            <person name="Takai K."/>
        </authorList>
    </citation>
    <scope>NUCLEOTIDE SEQUENCE [LARGE SCALE GENOMIC DNA]</scope>
    <source>
        <strain evidence="7">DSM 14783 / JCM 11476 / NBRC 101012 / SSM1</strain>
    </source>
</reference>
<dbReference type="PANTHER" id="PTHR48267:SF1">
    <property type="entry name" value="BILIRUBIN OXIDASE"/>
    <property type="match status" value="1"/>
</dbReference>
<gene>
    <name evidence="6" type="ordered locus">DEFDS_0305</name>
</gene>
<dbReference type="Proteomes" id="UP000001520">
    <property type="component" value="Chromosome"/>
</dbReference>
<organism evidence="6 7">
    <name type="scientific">Deferribacter desulfuricans (strain DSM 14783 / JCM 11476 / NBRC 101012 / SSM1)</name>
    <dbReference type="NCBI Taxonomy" id="639282"/>
    <lineage>
        <taxon>Bacteria</taxon>
        <taxon>Pseudomonadati</taxon>
        <taxon>Deferribacterota</taxon>
        <taxon>Deferribacteres</taxon>
        <taxon>Deferribacterales</taxon>
        <taxon>Deferribacteraceae</taxon>
        <taxon>Deferribacter</taxon>
    </lineage>
</organism>
<evidence type="ECO:0000313" key="6">
    <source>
        <dbReference type="EMBL" id="BAI79809.1"/>
    </source>
</evidence>
<dbReference type="InterPro" id="IPR033138">
    <property type="entry name" value="Cu_oxidase_CS"/>
</dbReference>
<dbReference type="PROSITE" id="PS00079">
    <property type="entry name" value="MULTICOPPER_OXIDASE1"/>
    <property type="match status" value="1"/>
</dbReference>
<dbReference type="InterPro" id="IPR011706">
    <property type="entry name" value="Cu-oxidase_C"/>
</dbReference>
<dbReference type="Pfam" id="PF07731">
    <property type="entry name" value="Cu-oxidase_2"/>
    <property type="match status" value="1"/>
</dbReference>
<name>D3PB36_DEFDS</name>
<evidence type="ECO:0000259" key="4">
    <source>
        <dbReference type="Pfam" id="PF07731"/>
    </source>
</evidence>
<dbReference type="CDD" id="cd13867">
    <property type="entry name" value="CuRO_2_CueO_FtsP"/>
    <property type="match status" value="1"/>
</dbReference>
<dbReference type="HOGENOM" id="CLU_009100_2_4_0"/>
<evidence type="ECO:0000256" key="2">
    <source>
        <dbReference type="ARBA" id="ARBA00023002"/>
    </source>
</evidence>